<dbReference type="Proteomes" id="UP000631535">
    <property type="component" value="Unassembled WGS sequence"/>
</dbReference>
<keyword evidence="3" id="KW-1185">Reference proteome</keyword>
<dbReference type="InterPro" id="IPR041635">
    <property type="entry name" value="Type_ISP_LLaBIII_C"/>
</dbReference>
<evidence type="ECO:0000259" key="1">
    <source>
        <dbReference type="Pfam" id="PF18135"/>
    </source>
</evidence>
<dbReference type="EMBL" id="BMMP01000003">
    <property type="protein sequence ID" value="GGO44696.1"/>
    <property type="molecule type" value="Genomic_DNA"/>
</dbReference>
<proteinExistence type="predicted"/>
<evidence type="ECO:0000313" key="3">
    <source>
        <dbReference type="Proteomes" id="UP000631535"/>
    </source>
</evidence>
<dbReference type="Pfam" id="PF18135">
    <property type="entry name" value="Type_ISP_C"/>
    <property type="match status" value="1"/>
</dbReference>
<organism evidence="2 3">
    <name type="scientific">Streptomyces daqingensis</name>
    <dbReference type="NCBI Taxonomy" id="1472640"/>
    <lineage>
        <taxon>Bacteria</taxon>
        <taxon>Bacillati</taxon>
        <taxon>Actinomycetota</taxon>
        <taxon>Actinomycetes</taxon>
        <taxon>Kitasatosporales</taxon>
        <taxon>Streptomycetaceae</taxon>
        <taxon>Streptomyces</taxon>
    </lineage>
</organism>
<sequence>MSADRPGPEDAPLDAPLLDEVMPWSVPPLRLGRTWVRAPDPAWLRARWTALTRTEDEGERAALFEASRSRTLRSAVAPLPGRPAPEHLLAHERGGCPAPVQVLHGPYDQQWLIPDNRLIDGARAQLWRVSDAHQTHLVETGHDAGRSGPLLAFTALLPDGHTPAGRPGRIRPLHRRPGGLEPNVLPGLLDHLTSRLGVAVEAEDLLAWIASAVRAGPEGRAVPLTSDAALWERGVSLGRRALWIHTRGARCGPGSGGTAGPRLPGGQRPYVRAPLPAVCEPEDVAYDTGERVLRVGEGRVGPVDPAAWEFETGGVRVVEEWFSQRARPSAPGTLEALRPRGRPQEWASELLELLTVLTMLARLRTGQRDLARRLEEGTLRAARTAAEGAGPGVGRAELEKAGLLPPPAAARRPASVLDLAEEGPGGQLALL</sequence>
<protein>
    <recommendedName>
        <fullName evidence="1">Type ISP restriction-modification enzyme LLaBIII C-terminal specificity domain-containing protein</fullName>
    </recommendedName>
</protein>
<accession>A0ABQ2LYM9</accession>
<reference evidence="3" key="1">
    <citation type="journal article" date="2019" name="Int. J. Syst. Evol. Microbiol.">
        <title>The Global Catalogue of Microorganisms (GCM) 10K type strain sequencing project: providing services to taxonomists for standard genome sequencing and annotation.</title>
        <authorList>
            <consortium name="The Broad Institute Genomics Platform"/>
            <consortium name="The Broad Institute Genome Sequencing Center for Infectious Disease"/>
            <person name="Wu L."/>
            <person name="Ma J."/>
        </authorList>
    </citation>
    <scope>NUCLEOTIDE SEQUENCE [LARGE SCALE GENOMIC DNA]</scope>
    <source>
        <strain evidence="3">CGMCC 4.7178</strain>
    </source>
</reference>
<name>A0ABQ2LYM9_9ACTN</name>
<evidence type="ECO:0000313" key="2">
    <source>
        <dbReference type="EMBL" id="GGO44696.1"/>
    </source>
</evidence>
<comment type="caution">
    <text evidence="2">The sequence shown here is derived from an EMBL/GenBank/DDBJ whole genome shotgun (WGS) entry which is preliminary data.</text>
</comment>
<gene>
    <name evidence="2" type="ORF">GCM10012287_10840</name>
</gene>
<feature type="domain" description="Type ISP restriction-modification enzyme LLaBIII C-terminal specificity" evidence="1">
    <location>
        <begin position="20"/>
        <end position="330"/>
    </location>
</feature>